<comment type="caution">
    <text evidence="3">The sequence shown here is derived from an EMBL/GenBank/DDBJ whole genome shotgun (WGS) entry which is preliminary data.</text>
</comment>
<dbReference type="PANTHER" id="PTHR11820:SF90">
    <property type="entry name" value="FLUTATHIONE S-TRANSFERASE"/>
    <property type="match status" value="1"/>
</dbReference>
<dbReference type="SUPFAM" id="SSF56529">
    <property type="entry name" value="FAH"/>
    <property type="match status" value="1"/>
</dbReference>
<dbReference type="Proteomes" id="UP001596114">
    <property type="component" value="Unassembled WGS sequence"/>
</dbReference>
<proteinExistence type="predicted"/>
<dbReference type="Gene3D" id="3.90.850.10">
    <property type="entry name" value="Fumarylacetoacetase-like, C-terminal domain"/>
    <property type="match status" value="1"/>
</dbReference>
<evidence type="ECO:0000313" key="3">
    <source>
        <dbReference type="EMBL" id="MFC5524593.1"/>
    </source>
</evidence>
<organism evidence="3 4">
    <name type="scientific">Rhodanobacter ginsengisoli</name>
    <dbReference type="NCBI Taxonomy" id="418646"/>
    <lineage>
        <taxon>Bacteria</taxon>
        <taxon>Pseudomonadati</taxon>
        <taxon>Pseudomonadota</taxon>
        <taxon>Gammaproteobacteria</taxon>
        <taxon>Lysobacterales</taxon>
        <taxon>Rhodanobacteraceae</taxon>
        <taxon>Rhodanobacter</taxon>
    </lineage>
</organism>
<dbReference type="InterPro" id="IPR036663">
    <property type="entry name" value="Fumarylacetoacetase_C_sf"/>
</dbReference>
<dbReference type="GO" id="GO:0016787">
    <property type="term" value="F:hydrolase activity"/>
    <property type="evidence" value="ECO:0007669"/>
    <property type="project" value="UniProtKB-KW"/>
</dbReference>
<evidence type="ECO:0000313" key="4">
    <source>
        <dbReference type="Proteomes" id="UP001596114"/>
    </source>
</evidence>
<gene>
    <name evidence="3" type="ORF">ACFPPA_02435</name>
</gene>
<evidence type="ECO:0000259" key="2">
    <source>
        <dbReference type="Pfam" id="PF01557"/>
    </source>
</evidence>
<sequence length="228" mass="24054">MTYAIAPPAPTSLPIIGSEVRFPIRRVFCIGRNYAEHAREMGASVDQTAPMFFCKPADAVVGDGADVPYPQATGDLHHEVEMVVALGAGGHDLTTEQAAALVWGYGVGLDLTRRDLQAQAKAKGHPWDVAKAFDHSAPVSALRPAAATALDADSVLRLSVNGEVRQQTTLGEMVHDVPQIIAALSGLFELKAGDLIFTGTPAGVAALQRGDRFHAELVGVAELEGRIV</sequence>
<accession>A0ABW0QIM2</accession>
<evidence type="ECO:0000256" key="1">
    <source>
        <dbReference type="ARBA" id="ARBA00022723"/>
    </source>
</evidence>
<dbReference type="InterPro" id="IPR011234">
    <property type="entry name" value="Fumarylacetoacetase-like_C"/>
</dbReference>
<dbReference type="RefSeq" id="WP_377316926.1">
    <property type="nucleotide sequence ID" value="NZ_JBHSNF010000001.1"/>
</dbReference>
<dbReference type="EMBL" id="JBHSNF010000001">
    <property type="protein sequence ID" value="MFC5524593.1"/>
    <property type="molecule type" value="Genomic_DNA"/>
</dbReference>
<feature type="domain" description="Fumarylacetoacetase-like C-terminal" evidence="2">
    <location>
        <begin position="27"/>
        <end position="228"/>
    </location>
</feature>
<name>A0ABW0QIM2_9GAMM</name>
<keyword evidence="1" id="KW-0479">Metal-binding</keyword>
<keyword evidence="3" id="KW-0378">Hydrolase</keyword>
<protein>
    <submittedName>
        <fullName evidence="3">Fumarylacetoacetate hydrolase family protein</fullName>
    </submittedName>
</protein>
<dbReference type="PANTHER" id="PTHR11820">
    <property type="entry name" value="ACYLPYRUVASE"/>
    <property type="match status" value="1"/>
</dbReference>
<reference evidence="4" key="1">
    <citation type="journal article" date="2019" name="Int. J. Syst. Evol. Microbiol.">
        <title>The Global Catalogue of Microorganisms (GCM) 10K type strain sequencing project: providing services to taxonomists for standard genome sequencing and annotation.</title>
        <authorList>
            <consortium name="The Broad Institute Genomics Platform"/>
            <consortium name="The Broad Institute Genome Sequencing Center for Infectious Disease"/>
            <person name="Wu L."/>
            <person name="Ma J."/>
        </authorList>
    </citation>
    <scope>NUCLEOTIDE SEQUENCE [LARGE SCALE GENOMIC DNA]</scope>
    <source>
        <strain evidence="4">CGMCC 1.16619</strain>
    </source>
</reference>
<keyword evidence="4" id="KW-1185">Reference proteome</keyword>
<dbReference type="Pfam" id="PF01557">
    <property type="entry name" value="FAA_hydrolase"/>
    <property type="match status" value="1"/>
</dbReference>